<dbReference type="RefSeq" id="WP_006568248.1">
    <property type="nucleotide sequence ID" value="NZ_BAABZP010000001.1"/>
</dbReference>
<dbReference type="InterPro" id="IPR009057">
    <property type="entry name" value="Homeodomain-like_sf"/>
</dbReference>
<dbReference type="InterPro" id="IPR001647">
    <property type="entry name" value="HTH_TetR"/>
</dbReference>
<dbReference type="InterPro" id="IPR039532">
    <property type="entry name" value="TetR_C_Firmicutes"/>
</dbReference>
<dbReference type="AlphaFoldDB" id="A0A6N2WGV3"/>
<proteinExistence type="predicted"/>
<sequence length="205" mass="23907">MKYEVTSLNTKKLFAQALKSIVIQKSFSKVTVSELIRECKVNRKTFYYHFTDVYDLLKWTLEQEAIDVVKKFDLIVDYEEVILFVIDYIEKNNKFLNNIYDSLGRDQLKRFFYTDFVGIIESLIKRAEKETNIILPHHFKSFLAAFYTEATAGIIVEWITHQEQQSKEELITYISVIFRSALPAAVKQFSENSKGNAGLPHPNSL</sequence>
<dbReference type="Gene3D" id="1.10.357.10">
    <property type="entry name" value="Tetracycline Repressor, domain 2"/>
    <property type="match status" value="1"/>
</dbReference>
<dbReference type="Pfam" id="PF14278">
    <property type="entry name" value="TetR_C_8"/>
    <property type="match status" value="1"/>
</dbReference>
<dbReference type="Pfam" id="PF00440">
    <property type="entry name" value="TetR_N"/>
    <property type="match status" value="1"/>
</dbReference>
<evidence type="ECO:0000256" key="1">
    <source>
        <dbReference type="ARBA" id="ARBA00023125"/>
    </source>
</evidence>
<dbReference type="PROSITE" id="PS50977">
    <property type="entry name" value="HTH_TETR_2"/>
    <property type="match status" value="1"/>
</dbReference>
<evidence type="ECO:0000313" key="2">
    <source>
        <dbReference type="EMBL" id="VYT40162.1"/>
    </source>
</evidence>
<dbReference type="GO" id="GO:0003677">
    <property type="term" value="F:DNA binding"/>
    <property type="evidence" value="ECO:0007669"/>
    <property type="project" value="UniProtKB-UniRule"/>
</dbReference>
<reference evidence="2" key="1">
    <citation type="submission" date="2019-11" db="EMBL/GenBank/DDBJ databases">
        <authorList>
            <person name="Feng L."/>
        </authorList>
    </citation>
    <scope>NUCLEOTIDE SEQUENCE</scope>
    <source>
        <strain evidence="2">AcaccaeLFYP115</strain>
    </source>
</reference>
<name>A0A6N2WGV3_9FIRM</name>
<dbReference type="PANTHER" id="PTHR43479:SF7">
    <property type="entry name" value="TETR-FAMILY TRANSCRIPTIONAL REGULATOR"/>
    <property type="match status" value="1"/>
</dbReference>
<dbReference type="EMBL" id="CACRSQ010000010">
    <property type="protein sequence ID" value="VYT40162.1"/>
    <property type="molecule type" value="Genomic_DNA"/>
</dbReference>
<keyword evidence="1" id="KW-0238">DNA-binding</keyword>
<dbReference type="InterPro" id="IPR050624">
    <property type="entry name" value="HTH-type_Tx_Regulator"/>
</dbReference>
<gene>
    <name evidence="2" type="primary">dhaS</name>
    <name evidence="2" type="ORF">ACLFYP115_03242</name>
</gene>
<dbReference type="SUPFAM" id="SSF46689">
    <property type="entry name" value="Homeodomain-like"/>
    <property type="match status" value="1"/>
</dbReference>
<dbReference type="PANTHER" id="PTHR43479">
    <property type="entry name" value="ACREF/ENVCD OPERON REPRESSOR-RELATED"/>
    <property type="match status" value="1"/>
</dbReference>
<accession>A0A6N2WGV3</accession>
<organism evidence="2">
    <name type="scientific">Anaerostipes caccae</name>
    <dbReference type="NCBI Taxonomy" id="105841"/>
    <lineage>
        <taxon>Bacteria</taxon>
        <taxon>Bacillati</taxon>
        <taxon>Bacillota</taxon>
        <taxon>Clostridia</taxon>
        <taxon>Lachnospirales</taxon>
        <taxon>Lachnospiraceae</taxon>
        <taxon>Anaerostipes</taxon>
    </lineage>
</organism>
<protein>
    <submittedName>
        <fullName evidence="2">HTH-type dhaKLM operon transcriptional activator DhaS</fullName>
    </submittedName>
</protein>